<comment type="similarity">
    <text evidence="1 3">Belongs to the Nudix hydrolase family.</text>
</comment>
<dbReference type="InterPro" id="IPR000086">
    <property type="entry name" value="NUDIX_hydrolase_dom"/>
</dbReference>
<dbReference type="PANTHER" id="PTHR21340">
    <property type="entry name" value="DIADENOSINE 5,5-P1,P4-TETRAPHOSPHATE PYROPHOSPHOHYDROLASE MUTT"/>
    <property type="match status" value="1"/>
</dbReference>
<dbReference type="InterPro" id="IPR029033">
    <property type="entry name" value="His_PPase_superfam"/>
</dbReference>
<dbReference type="InterPro" id="IPR020476">
    <property type="entry name" value="Nudix_hydrolase"/>
</dbReference>
<comment type="caution">
    <text evidence="6">The sequence shown here is derived from an EMBL/GenBank/DDBJ whole genome shotgun (WGS) entry which is preliminary data.</text>
</comment>
<protein>
    <submittedName>
        <fullName evidence="6">NUDIX domain-containing protein</fullName>
    </submittedName>
</protein>
<dbReference type="PRINTS" id="PR00502">
    <property type="entry name" value="NUDIXFAMILY"/>
</dbReference>
<dbReference type="Gene3D" id="3.40.50.1240">
    <property type="entry name" value="Phosphoglycerate mutase-like"/>
    <property type="match status" value="1"/>
</dbReference>
<dbReference type="SMART" id="SM00855">
    <property type="entry name" value="PGAM"/>
    <property type="match status" value="1"/>
</dbReference>
<dbReference type="RefSeq" id="WP_310548770.1">
    <property type="nucleotide sequence ID" value="NZ_JAVKGR010000011.1"/>
</dbReference>
<dbReference type="CDD" id="cd03673">
    <property type="entry name" value="NUDIX_Ap6A_hydrolase"/>
    <property type="match status" value="1"/>
</dbReference>
<dbReference type="PROSITE" id="PS51462">
    <property type="entry name" value="NUDIX"/>
    <property type="match status" value="1"/>
</dbReference>
<dbReference type="PANTHER" id="PTHR21340:SF0">
    <property type="entry name" value="BIS(5'-NUCLEOSYL)-TETRAPHOSPHATASE [ASYMMETRICAL]"/>
    <property type="match status" value="1"/>
</dbReference>
<evidence type="ECO:0000313" key="7">
    <source>
        <dbReference type="Proteomes" id="UP001251870"/>
    </source>
</evidence>
<accession>A0ABU2DTF0</accession>
<dbReference type="InterPro" id="IPR020084">
    <property type="entry name" value="NUDIX_hydrolase_CS"/>
</dbReference>
<evidence type="ECO:0000256" key="3">
    <source>
        <dbReference type="RuleBase" id="RU003476"/>
    </source>
</evidence>
<keyword evidence="7" id="KW-1185">Reference proteome</keyword>
<dbReference type="SUPFAM" id="SSF53254">
    <property type="entry name" value="Phosphoglycerate mutase-like"/>
    <property type="match status" value="1"/>
</dbReference>
<dbReference type="Pfam" id="PF00300">
    <property type="entry name" value="His_Phos_1"/>
    <property type="match status" value="1"/>
</dbReference>
<dbReference type="InterPro" id="IPR013078">
    <property type="entry name" value="His_Pase_superF_clade-1"/>
</dbReference>
<feature type="region of interest" description="Disordered" evidence="4">
    <location>
        <begin position="228"/>
        <end position="255"/>
    </location>
</feature>
<name>A0ABU2DTF0_9MICC</name>
<keyword evidence="2 3" id="KW-0378">Hydrolase</keyword>
<dbReference type="Proteomes" id="UP001251870">
    <property type="component" value="Unassembled WGS sequence"/>
</dbReference>
<reference evidence="6 7" key="1">
    <citation type="submission" date="2023-09" db="EMBL/GenBank/DDBJ databases">
        <title>Description of three actinobacteria isolated from air of manufacturing shop in a pharmaceutical factory.</title>
        <authorList>
            <person name="Zhang D.-F."/>
        </authorList>
    </citation>
    <scope>NUCLEOTIDE SEQUENCE [LARGE SCALE GENOMIC DNA]</scope>
    <source>
        <strain evidence="6 7">LY-0111</strain>
    </source>
</reference>
<feature type="domain" description="Nudix hydrolase" evidence="5">
    <location>
        <begin position="22"/>
        <end position="150"/>
    </location>
</feature>
<evidence type="ECO:0000313" key="6">
    <source>
        <dbReference type="EMBL" id="MDR8019779.1"/>
    </source>
</evidence>
<dbReference type="EMBL" id="JAVKGR010000011">
    <property type="protein sequence ID" value="MDR8019779.1"/>
    <property type="molecule type" value="Genomic_DNA"/>
</dbReference>
<evidence type="ECO:0000256" key="1">
    <source>
        <dbReference type="ARBA" id="ARBA00005582"/>
    </source>
</evidence>
<gene>
    <name evidence="6" type="ORF">RIL96_09425</name>
</gene>
<organism evidence="6 7">
    <name type="scientific">Nesterenkonia aerolata</name>
    <dbReference type="NCBI Taxonomy" id="3074079"/>
    <lineage>
        <taxon>Bacteria</taxon>
        <taxon>Bacillati</taxon>
        <taxon>Actinomycetota</taxon>
        <taxon>Actinomycetes</taxon>
        <taxon>Micrococcales</taxon>
        <taxon>Micrococcaceae</taxon>
        <taxon>Nesterenkonia</taxon>
    </lineage>
</organism>
<feature type="compositionally biased region" description="Basic and acidic residues" evidence="4">
    <location>
        <begin position="237"/>
        <end position="248"/>
    </location>
</feature>
<evidence type="ECO:0000256" key="2">
    <source>
        <dbReference type="ARBA" id="ARBA00022801"/>
    </source>
</evidence>
<sequence length="329" mass="37116">MPTTTPRRSTARHTDAAPTAQVLAAGALCWRATRGRIEVLLIHRPRYDDWSFPKGKLDPGETLPECAVREVREEIGVKVRLGMPLPVTRYTVSNGRKGRSKEVWYWAAEVVEGTAEPDGSETDEVRWVSIAQARQMLTNRTDVEPLDELERLADSSRLCTSPFIVLRHAKAKPRTSWSRAEGERPLAATGKRQAKAVEGLLTAWRPRLLETSPWRRCVETLAPYARKHRHRLKHRKSLTEKRAKEQPKKAASRTRKSLEALLPTVVCTHRPVLPTVFEELGRWTPHPTVQAGLPGEDPYLRPGAVVVAQQALDRSGEVISIEVYEPYDD</sequence>
<dbReference type="Gene3D" id="3.90.79.10">
    <property type="entry name" value="Nucleoside Triphosphate Pyrophosphohydrolase"/>
    <property type="match status" value="1"/>
</dbReference>
<dbReference type="Pfam" id="PF00293">
    <property type="entry name" value="NUDIX"/>
    <property type="match status" value="1"/>
</dbReference>
<dbReference type="InterPro" id="IPR051325">
    <property type="entry name" value="Nudix_hydrolase_domain"/>
</dbReference>
<dbReference type="InterPro" id="IPR015797">
    <property type="entry name" value="NUDIX_hydrolase-like_dom_sf"/>
</dbReference>
<proteinExistence type="inferred from homology"/>
<evidence type="ECO:0000256" key="4">
    <source>
        <dbReference type="SAM" id="MobiDB-lite"/>
    </source>
</evidence>
<dbReference type="SUPFAM" id="SSF55811">
    <property type="entry name" value="Nudix"/>
    <property type="match status" value="1"/>
</dbReference>
<evidence type="ECO:0000259" key="5">
    <source>
        <dbReference type="PROSITE" id="PS51462"/>
    </source>
</evidence>
<dbReference type="PROSITE" id="PS00893">
    <property type="entry name" value="NUDIX_BOX"/>
    <property type="match status" value="1"/>
</dbReference>